<accession>A0A1R2CJV0</accession>
<evidence type="ECO:0000256" key="1">
    <source>
        <dbReference type="SAM" id="Coils"/>
    </source>
</evidence>
<feature type="compositionally biased region" description="Basic and acidic residues" evidence="2">
    <location>
        <begin position="413"/>
        <end position="429"/>
    </location>
</feature>
<organism evidence="3 4">
    <name type="scientific">Stentor coeruleus</name>
    <dbReference type="NCBI Taxonomy" id="5963"/>
    <lineage>
        <taxon>Eukaryota</taxon>
        <taxon>Sar</taxon>
        <taxon>Alveolata</taxon>
        <taxon>Ciliophora</taxon>
        <taxon>Postciliodesmatophora</taxon>
        <taxon>Heterotrichea</taxon>
        <taxon>Heterotrichida</taxon>
        <taxon>Stentoridae</taxon>
        <taxon>Stentor</taxon>
    </lineage>
</organism>
<dbReference type="EMBL" id="MPUH01000129">
    <property type="protein sequence ID" value="OMJ89271.1"/>
    <property type="molecule type" value="Genomic_DNA"/>
</dbReference>
<protein>
    <submittedName>
        <fullName evidence="3">Uncharacterized protein</fullName>
    </submittedName>
</protein>
<keyword evidence="4" id="KW-1185">Reference proteome</keyword>
<feature type="coiled-coil region" evidence="1">
    <location>
        <begin position="118"/>
        <end position="152"/>
    </location>
</feature>
<proteinExistence type="predicted"/>
<comment type="caution">
    <text evidence="3">The sequence shown here is derived from an EMBL/GenBank/DDBJ whole genome shotgun (WGS) entry which is preliminary data.</text>
</comment>
<evidence type="ECO:0000313" key="3">
    <source>
        <dbReference type="EMBL" id="OMJ89271.1"/>
    </source>
</evidence>
<gene>
    <name evidence="3" type="ORF">SteCoe_8566</name>
</gene>
<reference evidence="3 4" key="1">
    <citation type="submission" date="2016-11" db="EMBL/GenBank/DDBJ databases">
        <title>The macronuclear genome of Stentor coeruleus: a giant cell with tiny introns.</title>
        <authorList>
            <person name="Slabodnick M."/>
            <person name="Ruby J.G."/>
            <person name="Reiff S.B."/>
            <person name="Swart E.C."/>
            <person name="Gosai S."/>
            <person name="Prabakaran S."/>
            <person name="Witkowska E."/>
            <person name="Larue G.E."/>
            <person name="Fisher S."/>
            <person name="Freeman R.M."/>
            <person name="Gunawardena J."/>
            <person name="Chu W."/>
            <person name="Stover N.A."/>
            <person name="Gregory B.D."/>
            <person name="Nowacki M."/>
            <person name="Derisi J."/>
            <person name="Roy S.W."/>
            <person name="Marshall W.F."/>
            <person name="Sood P."/>
        </authorList>
    </citation>
    <scope>NUCLEOTIDE SEQUENCE [LARGE SCALE GENOMIC DNA]</scope>
    <source>
        <strain evidence="3">WM001</strain>
    </source>
</reference>
<evidence type="ECO:0000256" key="2">
    <source>
        <dbReference type="SAM" id="MobiDB-lite"/>
    </source>
</evidence>
<dbReference type="Proteomes" id="UP000187209">
    <property type="component" value="Unassembled WGS sequence"/>
</dbReference>
<feature type="coiled-coil region" evidence="1">
    <location>
        <begin position="39"/>
        <end position="66"/>
    </location>
</feature>
<feature type="region of interest" description="Disordered" evidence="2">
    <location>
        <begin position="410"/>
        <end position="438"/>
    </location>
</feature>
<sequence length="558" mass="65848">MSKQNINTDFIKSLEREIKRLSPNLSISLRTIDPLAQILEIVRIAVDTLIEEKKSLESEYTKLSRESSPKMGSEDSKELSISKSKIFTAQKELLKLEELLKAKEKHLNLRDQDNVILSSKFEDERRALDSEKSQLKSKTRELEIRIRALQEKEADFTSLTENFWHEKSAFEREKQSFILIKQKIEENRLESEKIKEKTLITQENLQKEREKFDFEWRMLEEKTVAMTLKQDYIDKSQLDLERKKKMIEEERTKVIIEKENLIKIKQEISDERLSRFEERQENDKSKRLNISKINESAETHELSKMFEILKSQIEVYNKEVASKESKIETQQQGIKKNHEKISNGFSSLGFIHQSLQRTKSEILQFNNYILPQIEDAFKEANNLIQIFAKRFTEVEAMEKKLSDYLKTMSKENGNSKERKPQIIIEKSHASSESPSPDMMENMTKELEGRLKAVEIRERQLNAGISENTRTAEYLKDVRNKLNKAKVDINEERNKIKIQVFQLEQGIKTLTAKENEVHEYKKELDKRANLLKIKEKQLDLQLIKFRESNNYPLSDPKQE</sequence>
<feature type="coiled-coil region" evidence="1">
    <location>
        <begin position="474"/>
        <end position="522"/>
    </location>
</feature>
<evidence type="ECO:0000313" key="4">
    <source>
        <dbReference type="Proteomes" id="UP000187209"/>
    </source>
</evidence>
<dbReference type="AlphaFoldDB" id="A0A1R2CJV0"/>
<keyword evidence="1" id="KW-0175">Coiled coil</keyword>
<name>A0A1R2CJV0_9CILI</name>